<dbReference type="InterPro" id="IPR004380">
    <property type="entry name" value="Asp_race"/>
</dbReference>
<evidence type="ECO:0000256" key="1">
    <source>
        <dbReference type="ARBA" id="ARBA00007847"/>
    </source>
</evidence>
<comment type="caution">
    <text evidence="3">The sequence shown here is derived from an EMBL/GenBank/DDBJ whole genome shotgun (WGS) entry which is preliminary data.</text>
</comment>
<sequence length="243" mass="26640">MLRTLGVLGGMGPLATASFMNQVIALSPAKNDQEHIPMFIRNIPQIPDRTKFLMGIEDENPFFELKKGFKELTNLGVSCIVIPCNTAHYWYDALTQNADVHTISIVKSVIKQVKATNKQRVGILATTATLNMGIYQNAFEQHNIDFIEPNTQQQMAIMDGITAVKAGDLNTGRNLLSKAYESMLAQGADCVLFGCTEIPLVLATQAKQSPDTCLDTIAILAQECVNWAYADYKKSAHSLSNVA</sequence>
<dbReference type="Gene3D" id="3.40.50.1860">
    <property type="match status" value="2"/>
</dbReference>
<keyword evidence="2 3" id="KW-0413">Isomerase</keyword>
<dbReference type="Pfam" id="PF01177">
    <property type="entry name" value="Asp_Glu_race"/>
    <property type="match status" value="1"/>
</dbReference>
<accession>A0ABU9H0S0</accession>
<dbReference type="PANTHER" id="PTHR21198:SF7">
    <property type="entry name" value="ASPARTATE-GLUTAMATE RACEMASE FAMILY"/>
    <property type="match status" value="1"/>
</dbReference>
<name>A0ABU9H0S0_9GAMM</name>
<dbReference type="InterPro" id="IPR033134">
    <property type="entry name" value="Asp/Glu_racemase_AS_2"/>
</dbReference>
<protein>
    <submittedName>
        <fullName evidence="3">Amino acid racemase</fullName>
        <ecNumber evidence="3">5.1.1.-</ecNumber>
    </submittedName>
</protein>
<evidence type="ECO:0000313" key="3">
    <source>
        <dbReference type="EMBL" id="MEL0655451.1"/>
    </source>
</evidence>
<dbReference type="PROSITE" id="PS00924">
    <property type="entry name" value="ASP_GLU_RACEMASE_2"/>
    <property type="match status" value="1"/>
</dbReference>
<evidence type="ECO:0000256" key="2">
    <source>
        <dbReference type="ARBA" id="ARBA00023235"/>
    </source>
</evidence>
<dbReference type="Proteomes" id="UP001371391">
    <property type="component" value="Unassembled WGS sequence"/>
</dbReference>
<dbReference type="NCBIfam" id="TIGR00035">
    <property type="entry name" value="asp_race"/>
    <property type="match status" value="1"/>
</dbReference>
<organism evidence="3 4">
    <name type="scientific">Pseudoalteromonas issachenkonii</name>
    <dbReference type="NCBI Taxonomy" id="152297"/>
    <lineage>
        <taxon>Bacteria</taxon>
        <taxon>Pseudomonadati</taxon>
        <taxon>Pseudomonadota</taxon>
        <taxon>Gammaproteobacteria</taxon>
        <taxon>Alteromonadales</taxon>
        <taxon>Pseudoalteromonadaceae</taxon>
        <taxon>Pseudoalteromonas</taxon>
    </lineage>
</organism>
<keyword evidence="4" id="KW-1185">Reference proteome</keyword>
<dbReference type="EC" id="5.1.1.-" evidence="3"/>
<gene>
    <name evidence="3" type="ORF">V6257_10455</name>
</gene>
<dbReference type="InterPro" id="IPR015942">
    <property type="entry name" value="Asp/Glu/hydantoin_racemase"/>
</dbReference>
<comment type="similarity">
    <text evidence="1">Belongs to the aspartate/glutamate racemases family.</text>
</comment>
<dbReference type="RefSeq" id="WP_341602640.1">
    <property type="nucleotide sequence ID" value="NZ_JBAKAW010000009.1"/>
</dbReference>
<reference evidence="3 4" key="1">
    <citation type="submission" date="2024-02" db="EMBL/GenBank/DDBJ databases">
        <title>Bacteria isolated from the canopy kelp, Nereocystis luetkeana.</title>
        <authorList>
            <person name="Pfister C.A."/>
            <person name="Younker I.T."/>
            <person name="Light S.H."/>
        </authorList>
    </citation>
    <scope>NUCLEOTIDE SEQUENCE [LARGE SCALE GENOMIC DNA]</scope>
    <source>
        <strain evidence="3 4">TI.1.03</strain>
    </source>
</reference>
<dbReference type="GO" id="GO:0016853">
    <property type="term" value="F:isomerase activity"/>
    <property type="evidence" value="ECO:0007669"/>
    <property type="project" value="UniProtKB-KW"/>
</dbReference>
<dbReference type="InterPro" id="IPR001920">
    <property type="entry name" value="Asp/Glu_race"/>
</dbReference>
<evidence type="ECO:0000313" key="4">
    <source>
        <dbReference type="Proteomes" id="UP001371391"/>
    </source>
</evidence>
<dbReference type="EMBL" id="JBAKAW010000009">
    <property type="protein sequence ID" value="MEL0655451.1"/>
    <property type="molecule type" value="Genomic_DNA"/>
</dbReference>
<dbReference type="SUPFAM" id="SSF53681">
    <property type="entry name" value="Aspartate/glutamate racemase"/>
    <property type="match status" value="2"/>
</dbReference>
<proteinExistence type="inferred from homology"/>
<dbReference type="PANTHER" id="PTHR21198">
    <property type="entry name" value="GLUTAMATE RACEMASE"/>
    <property type="match status" value="1"/>
</dbReference>